<sequence>MRQLMETFPNQSTRLWATVKGALLSQPRLPNKWWGEAEEKESPTVLLFASTAPSDSFQSFLERFGRALANLDPRWSCVKINPFDSSSTTLPNVLKRKLYDQLTEAYGRRKRCLRVVDIDRLPSEAVLVLHGSSDPISSPFRNAFLVLNIERPPMLQPGTTHRDIETHLRRYLHSLWDTELGLDEVYALISRLTRQIGVFDV</sequence>
<dbReference type="PANTHER" id="PTHR18843:SF7">
    <property type="entry name" value="LAMINA-ASSOCIATED POLYPEPTIDE 1B ISOFORM 1-RELATED"/>
    <property type="match status" value="1"/>
</dbReference>
<evidence type="ECO:0000256" key="4">
    <source>
        <dbReference type="ARBA" id="ARBA00023136"/>
    </source>
</evidence>
<protein>
    <submittedName>
        <fullName evidence="5">Expressed conserved protein</fullName>
    </submittedName>
</protein>
<dbReference type="GO" id="GO:0001671">
    <property type="term" value="F:ATPase activator activity"/>
    <property type="evidence" value="ECO:0007669"/>
    <property type="project" value="InterPro"/>
</dbReference>
<dbReference type="Gene3D" id="3.40.50.12190">
    <property type="match status" value="1"/>
</dbReference>
<reference evidence="5" key="1">
    <citation type="journal article" date="2013" name="Nature">
        <title>The genomes of four tapeworm species reveal adaptations to parasitism.</title>
        <authorList>
            <person name="Tsai I.J."/>
            <person name="Zarowiecki M."/>
            <person name="Holroyd N."/>
            <person name="Garciarrubio A."/>
            <person name="Sanchez-Flores A."/>
            <person name="Brooks K.L."/>
            <person name="Tracey A."/>
            <person name="Bobes R.J."/>
            <person name="Fragoso G."/>
            <person name="Sciutto E."/>
            <person name="Aslett M."/>
            <person name="Beasley H."/>
            <person name="Bennett H.M."/>
            <person name="Cai J."/>
            <person name="Camicia F."/>
            <person name="Clark R."/>
            <person name="Cucher M."/>
            <person name="De Silva N."/>
            <person name="Day T.A."/>
            <person name="Deplazes P."/>
            <person name="Estrada K."/>
            <person name="Fernandez C."/>
            <person name="Holland P.W."/>
            <person name="Hou J."/>
            <person name="Hu S."/>
            <person name="Huckvale T."/>
            <person name="Hung S.S."/>
            <person name="Kamenetzky L."/>
            <person name="Keane J.A."/>
            <person name="Kiss F."/>
            <person name="Koziol U."/>
            <person name="Lambert O."/>
            <person name="Liu K."/>
            <person name="Luo X."/>
            <person name="Luo Y."/>
            <person name="Macchiaroli N."/>
            <person name="Nichol S."/>
            <person name="Paps J."/>
            <person name="Parkinson J."/>
            <person name="Pouchkina-Stantcheva N."/>
            <person name="Riddiford N."/>
            <person name="Rosenzvit M."/>
            <person name="Salinas G."/>
            <person name="Wasmuth J.D."/>
            <person name="Zamanian M."/>
            <person name="Zheng Y."/>
            <person name="Cai X."/>
            <person name="Soberon X."/>
            <person name="Olson P.D."/>
            <person name="Laclette J.P."/>
            <person name="Brehm K."/>
            <person name="Berriman M."/>
            <person name="Garciarrubio A."/>
            <person name="Bobes R.J."/>
            <person name="Fragoso G."/>
            <person name="Sanchez-Flores A."/>
            <person name="Estrada K."/>
            <person name="Cevallos M.A."/>
            <person name="Morett E."/>
            <person name="Gonzalez V."/>
            <person name="Portillo T."/>
            <person name="Ochoa-Leyva A."/>
            <person name="Jose M.V."/>
            <person name="Sciutto E."/>
            <person name="Landa A."/>
            <person name="Jimenez L."/>
            <person name="Valdes V."/>
            <person name="Carrero J.C."/>
            <person name="Larralde C."/>
            <person name="Morales-Montor J."/>
            <person name="Limon-Lason J."/>
            <person name="Soberon X."/>
            <person name="Laclette J.P."/>
        </authorList>
    </citation>
    <scope>NUCLEOTIDE SEQUENCE [LARGE SCALE GENOMIC DNA]</scope>
</reference>
<evidence type="ECO:0000313" key="5">
    <source>
        <dbReference type="EMBL" id="CDS37997.1"/>
    </source>
</evidence>
<evidence type="ECO:0000313" key="6">
    <source>
        <dbReference type="Proteomes" id="UP000017246"/>
    </source>
</evidence>
<accession>A0A068Y4C0</accession>
<dbReference type="GO" id="GO:0061024">
    <property type="term" value="P:membrane organization"/>
    <property type="evidence" value="ECO:0007669"/>
    <property type="project" value="TreeGrafter"/>
</dbReference>
<evidence type="ECO:0000256" key="1">
    <source>
        <dbReference type="ARBA" id="ARBA00004370"/>
    </source>
</evidence>
<proteinExistence type="predicted"/>
<reference evidence="5" key="2">
    <citation type="submission" date="2015-11" db="EMBL/GenBank/DDBJ databases">
        <authorList>
            <person name="Zhang Y."/>
            <person name="Guo Z."/>
        </authorList>
    </citation>
    <scope>NUCLEOTIDE SEQUENCE</scope>
</reference>
<keyword evidence="3" id="KW-1133">Transmembrane helix</keyword>
<dbReference type="OrthoDB" id="6258998at2759"/>
<name>A0A068Y4C0_ECHMU</name>
<comment type="subcellular location">
    <subcellularLocation>
        <location evidence="1">Membrane</location>
    </subcellularLocation>
</comment>
<gene>
    <name evidence="5" type="ORF">EmuJ_000528720</name>
</gene>
<dbReference type="EMBL" id="LN902847">
    <property type="protein sequence ID" value="CDS37997.1"/>
    <property type="molecule type" value="Genomic_DNA"/>
</dbReference>
<dbReference type="STRING" id="6211.A0A068Y4C0"/>
<organism evidence="5 6">
    <name type="scientific">Echinococcus multilocularis</name>
    <name type="common">Fox tapeworm</name>
    <dbReference type="NCBI Taxonomy" id="6211"/>
    <lineage>
        <taxon>Eukaryota</taxon>
        <taxon>Metazoa</taxon>
        <taxon>Spiralia</taxon>
        <taxon>Lophotrochozoa</taxon>
        <taxon>Platyhelminthes</taxon>
        <taxon>Cestoda</taxon>
        <taxon>Eucestoda</taxon>
        <taxon>Cyclophyllidea</taxon>
        <taxon>Taeniidae</taxon>
        <taxon>Echinococcus</taxon>
    </lineage>
</organism>
<evidence type="ECO:0000256" key="3">
    <source>
        <dbReference type="ARBA" id="ARBA00022989"/>
    </source>
</evidence>
<dbReference type="InterPro" id="IPR008662">
    <property type="entry name" value="TOIP1/2"/>
</dbReference>
<dbReference type="Proteomes" id="UP000017246">
    <property type="component" value="Unassembled WGS sequence"/>
</dbReference>
<keyword evidence="6" id="KW-1185">Reference proteome</keyword>
<keyword evidence="2" id="KW-0812">Transmembrane</keyword>
<evidence type="ECO:0000256" key="2">
    <source>
        <dbReference type="ARBA" id="ARBA00022692"/>
    </source>
</evidence>
<dbReference type="PANTHER" id="PTHR18843">
    <property type="entry name" value="TORSIN-1A-INTERACTING PROTEIN"/>
    <property type="match status" value="1"/>
</dbReference>
<dbReference type="InterPro" id="IPR038599">
    <property type="entry name" value="LAP1C-like_C_sf"/>
</dbReference>
<dbReference type="GO" id="GO:0016020">
    <property type="term" value="C:membrane"/>
    <property type="evidence" value="ECO:0007669"/>
    <property type="project" value="UniProtKB-SubCell"/>
</dbReference>
<dbReference type="AlphaFoldDB" id="A0A068Y4C0"/>
<keyword evidence="4" id="KW-0472">Membrane</keyword>